<sequence>MIFERPDLIWTGIAGLIIVAAFCLGPSYLAIRSLLRGLSGGTTMRRFYRPVTFGFLAGAVAAAGLASTTGQVAALWVSLLVVLFLLAVIDWAWRWLPVEWTLLVIAIAVLKALGTGKFGEALLSACLIVAILLIIRQALLWLRGIEALGLGDVWLMAGLAGMLSPTMAFFLMGGAALTGLVEVLLRRIADRTASSDGSVSYGTHLCGVFVAINLFLPVT</sequence>
<feature type="transmembrane region" description="Helical" evidence="1">
    <location>
        <begin position="73"/>
        <end position="93"/>
    </location>
</feature>
<dbReference type="AlphaFoldDB" id="A0A6N6JJN3"/>
<organism evidence="3 4">
    <name type="scientific">Litoreibacter roseus</name>
    <dbReference type="NCBI Taxonomy" id="2601869"/>
    <lineage>
        <taxon>Bacteria</taxon>
        <taxon>Pseudomonadati</taxon>
        <taxon>Pseudomonadota</taxon>
        <taxon>Alphaproteobacteria</taxon>
        <taxon>Rhodobacterales</taxon>
        <taxon>Roseobacteraceae</taxon>
        <taxon>Litoreibacter</taxon>
    </lineage>
</organism>
<gene>
    <name evidence="3" type="ORF">KIN_35700</name>
</gene>
<feature type="domain" description="Prepilin type IV endopeptidase peptidase" evidence="2">
    <location>
        <begin position="79"/>
        <end position="181"/>
    </location>
</feature>
<feature type="transmembrane region" description="Helical" evidence="1">
    <location>
        <begin position="122"/>
        <end position="142"/>
    </location>
</feature>
<name>A0A6N6JJN3_9RHOB</name>
<dbReference type="Pfam" id="PF01478">
    <property type="entry name" value="Peptidase_A24"/>
    <property type="match status" value="1"/>
</dbReference>
<keyword evidence="1" id="KW-0472">Membrane</keyword>
<evidence type="ECO:0000256" key="1">
    <source>
        <dbReference type="SAM" id="Phobius"/>
    </source>
</evidence>
<evidence type="ECO:0000313" key="4">
    <source>
        <dbReference type="Proteomes" id="UP000436822"/>
    </source>
</evidence>
<dbReference type="RefSeq" id="WP_159809554.1">
    <property type="nucleotide sequence ID" value="NZ_BLJE01000004.1"/>
</dbReference>
<keyword evidence="1" id="KW-0812">Transmembrane</keyword>
<dbReference type="EMBL" id="BLJE01000004">
    <property type="protein sequence ID" value="GFE66496.1"/>
    <property type="molecule type" value="Genomic_DNA"/>
</dbReference>
<evidence type="ECO:0000259" key="2">
    <source>
        <dbReference type="Pfam" id="PF01478"/>
    </source>
</evidence>
<dbReference type="GO" id="GO:0004190">
    <property type="term" value="F:aspartic-type endopeptidase activity"/>
    <property type="evidence" value="ECO:0007669"/>
    <property type="project" value="InterPro"/>
</dbReference>
<evidence type="ECO:0000313" key="3">
    <source>
        <dbReference type="EMBL" id="GFE66496.1"/>
    </source>
</evidence>
<dbReference type="InterPro" id="IPR000045">
    <property type="entry name" value="Prepilin_IV_endopep_pep"/>
</dbReference>
<feature type="transmembrane region" description="Helical" evidence="1">
    <location>
        <begin position="47"/>
        <end position="67"/>
    </location>
</feature>
<reference evidence="3 4" key="1">
    <citation type="submission" date="2019-12" db="EMBL/GenBank/DDBJ databases">
        <title>Litoreibacter badius sp. nov., a novel bacteriochlorophyll a-containing bacterium in the genus Litoreibacter.</title>
        <authorList>
            <person name="Kanamuro M."/>
            <person name="Takabe Y."/>
            <person name="Mori K."/>
            <person name="Takaichi S."/>
            <person name="Hanada S."/>
        </authorList>
    </citation>
    <scope>NUCLEOTIDE SEQUENCE [LARGE SCALE GENOMIC DNA]</scope>
    <source>
        <strain evidence="3 4">K6</strain>
    </source>
</reference>
<keyword evidence="4" id="KW-1185">Reference proteome</keyword>
<protein>
    <recommendedName>
        <fullName evidence="2">Prepilin type IV endopeptidase peptidase domain-containing protein</fullName>
    </recommendedName>
</protein>
<proteinExistence type="predicted"/>
<feature type="transmembrane region" description="Helical" evidence="1">
    <location>
        <begin position="12"/>
        <end position="35"/>
    </location>
</feature>
<dbReference type="GO" id="GO:0016020">
    <property type="term" value="C:membrane"/>
    <property type="evidence" value="ECO:0007669"/>
    <property type="project" value="InterPro"/>
</dbReference>
<feature type="transmembrane region" description="Helical" evidence="1">
    <location>
        <begin position="201"/>
        <end position="218"/>
    </location>
</feature>
<feature type="transmembrane region" description="Helical" evidence="1">
    <location>
        <begin position="154"/>
        <end position="181"/>
    </location>
</feature>
<dbReference type="OrthoDB" id="9789291at2"/>
<dbReference type="Proteomes" id="UP000436822">
    <property type="component" value="Unassembled WGS sequence"/>
</dbReference>
<keyword evidence="1" id="KW-1133">Transmembrane helix</keyword>
<comment type="caution">
    <text evidence="3">The sequence shown here is derived from an EMBL/GenBank/DDBJ whole genome shotgun (WGS) entry which is preliminary data.</text>
</comment>
<accession>A0A6N6JJN3</accession>
<feature type="transmembrane region" description="Helical" evidence="1">
    <location>
        <begin position="100"/>
        <end position="116"/>
    </location>
</feature>